<gene>
    <name evidence="1" type="ORF">SKAU_G00367340</name>
</gene>
<dbReference type="AlphaFoldDB" id="A0A9Q1IDG9"/>
<dbReference type="Proteomes" id="UP001152622">
    <property type="component" value="Chromosome 18"/>
</dbReference>
<evidence type="ECO:0000313" key="1">
    <source>
        <dbReference type="EMBL" id="KAJ8337768.1"/>
    </source>
</evidence>
<organism evidence="1 2">
    <name type="scientific">Synaphobranchus kaupii</name>
    <name type="common">Kaup's arrowtooth eel</name>
    <dbReference type="NCBI Taxonomy" id="118154"/>
    <lineage>
        <taxon>Eukaryota</taxon>
        <taxon>Metazoa</taxon>
        <taxon>Chordata</taxon>
        <taxon>Craniata</taxon>
        <taxon>Vertebrata</taxon>
        <taxon>Euteleostomi</taxon>
        <taxon>Actinopterygii</taxon>
        <taxon>Neopterygii</taxon>
        <taxon>Teleostei</taxon>
        <taxon>Anguilliformes</taxon>
        <taxon>Synaphobranchidae</taxon>
        <taxon>Synaphobranchus</taxon>
    </lineage>
</organism>
<comment type="caution">
    <text evidence="1">The sequence shown here is derived from an EMBL/GenBank/DDBJ whole genome shotgun (WGS) entry which is preliminary data.</text>
</comment>
<reference evidence="1" key="1">
    <citation type="journal article" date="2023" name="Science">
        <title>Genome structures resolve the early diversification of teleost fishes.</title>
        <authorList>
            <person name="Parey E."/>
            <person name="Louis A."/>
            <person name="Montfort J."/>
            <person name="Bouchez O."/>
            <person name="Roques C."/>
            <person name="Iampietro C."/>
            <person name="Lluch J."/>
            <person name="Castinel A."/>
            <person name="Donnadieu C."/>
            <person name="Desvignes T."/>
            <person name="Floi Bucao C."/>
            <person name="Jouanno E."/>
            <person name="Wen M."/>
            <person name="Mejri S."/>
            <person name="Dirks R."/>
            <person name="Jansen H."/>
            <person name="Henkel C."/>
            <person name="Chen W.J."/>
            <person name="Zahm M."/>
            <person name="Cabau C."/>
            <person name="Klopp C."/>
            <person name="Thompson A.W."/>
            <person name="Robinson-Rechavi M."/>
            <person name="Braasch I."/>
            <person name="Lecointre G."/>
            <person name="Bobe J."/>
            <person name="Postlethwait J.H."/>
            <person name="Berthelot C."/>
            <person name="Roest Crollius H."/>
            <person name="Guiguen Y."/>
        </authorList>
    </citation>
    <scope>NUCLEOTIDE SEQUENCE</scope>
    <source>
        <strain evidence="1">WJC10195</strain>
    </source>
</reference>
<dbReference type="EMBL" id="JAINUF010000018">
    <property type="protein sequence ID" value="KAJ8337768.1"/>
    <property type="molecule type" value="Genomic_DNA"/>
</dbReference>
<sequence length="76" mass="8550">MGRSLEPNMRLCDYEYPVSRARAWGGRAGSPWETRQEQAGVERKAVLAAGIFPSVRGRCRYLTAIPLSEREPKCLP</sequence>
<proteinExistence type="predicted"/>
<accession>A0A9Q1IDG9</accession>
<keyword evidence="2" id="KW-1185">Reference proteome</keyword>
<name>A0A9Q1IDG9_SYNKA</name>
<evidence type="ECO:0000313" key="2">
    <source>
        <dbReference type="Proteomes" id="UP001152622"/>
    </source>
</evidence>
<protein>
    <submittedName>
        <fullName evidence="1">Uncharacterized protein</fullName>
    </submittedName>
</protein>